<feature type="region of interest" description="Disordered" evidence="2">
    <location>
        <begin position="1"/>
        <end position="24"/>
    </location>
</feature>
<dbReference type="GO" id="GO:0008270">
    <property type="term" value="F:zinc ion binding"/>
    <property type="evidence" value="ECO:0007669"/>
    <property type="project" value="InterPro"/>
</dbReference>
<dbReference type="SUPFAM" id="SSF57701">
    <property type="entry name" value="Zn2/Cys6 DNA-binding domain"/>
    <property type="match status" value="1"/>
</dbReference>
<dbReference type="EMBL" id="JELW01000022">
    <property type="protein sequence ID" value="EXU98986.1"/>
    <property type="molecule type" value="Genomic_DNA"/>
</dbReference>
<dbReference type="InterPro" id="IPR001138">
    <property type="entry name" value="Zn2Cys6_DnaBD"/>
</dbReference>
<dbReference type="AlphaFoldDB" id="A0A0A1URW8"/>
<dbReference type="Gene3D" id="4.10.240.10">
    <property type="entry name" value="Zn(2)-C6 fungal-type DNA-binding domain"/>
    <property type="match status" value="1"/>
</dbReference>
<comment type="caution">
    <text evidence="4">The sequence shown here is derived from an EMBL/GenBank/DDBJ whole genome shotgun (WGS) entry which is preliminary data.</text>
</comment>
<proteinExistence type="predicted"/>
<feature type="region of interest" description="Disordered" evidence="2">
    <location>
        <begin position="144"/>
        <end position="182"/>
    </location>
</feature>
<accession>A0A0A1URW8</accession>
<dbReference type="PANTHER" id="PTHR47655">
    <property type="entry name" value="QUINIC ACID UTILIZATION ACTIVATOR"/>
    <property type="match status" value="1"/>
</dbReference>
<dbReference type="eggNOG" id="ENOG502S3FG">
    <property type="taxonomic scope" value="Eukaryota"/>
</dbReference>
<keyword evidence="1" id="KW-0539">Nucleus</keyword>
<sequence>MPQKRRARNAAATSNDTENGGKPKKRRVSLACDACRAAREKCDGARPECRTCISQQRSCSYTPATKKRGVQTGYLRAIELSLAWIFEQMPECEERLLRFLSRGDRDATKDHRALLGKGIAGHHLQRLWNQNRVRKAVDGLLSDAQINNSEDSGNDLDTDGESQANALDTTSHRSGESVTVPRMVQGPESAYERRLRLPTDWKRLLDVYVSYTHCWLPIVNLDPLRALASSYPPQGIRICSNVHDGSYLRHSELWAVLTIAAYQDGGYTEGAGSRSPNISEIFDVSHTLIPADDGGFDIHSINAMIIHSVILIGKKKTLAASLLLGKSARLLQRLRLIEDVTTQEEGDFYLIQHAVVSLACSFLDVLTSVFLHQHPMRGLSHIKGTRQVEAAEFAEFDQPWVPVPEISATSISSTIPPQISQPIRTLTQLHAFASVLSEHLTSHMSGENLPGVTGPEVLVKMLDSRFNYCNSLISSGSTPMIPSAYLVKLLFLTATIELTSNSRSSLLSGFLEIVESCFAVFGAGHTPPAVVLLLQIVQRRADADEMGESGIRKWRSITERLQNIWREREPYAYTSDEPPTYSSEVTQPHNLRQIIFTPIPTGTDPDAKAHAGSQPTDLGVKALTDHEPAQQFRFGYQDAIPNPAFAIDTPITTRLHRGSATTANTHTTMFPGNHRMSQSFDYDAILEDFGSIGYTDNIEMDTRFMTNLGFAPGCDLAEIFQGDFGV</sequence>
<protein>
    <submittedName>
        <fullName evidence="4">Zn(2)-Cys(6) zinc finger domain protein</fullName>
    </submittedName>
</protein>
<reference evidence="4 5" key="1">
    <citation type="submission" date="2014-02" db="EMBL/GenBank/DDBJ databases">
        <title>The genome sequence of the entomopathogenic fungus Metarhizium robertsii ARSEF 2575.</title>
        <authorList>
            <person name="Giuliano Garisto Donzelli B."/>
            <person name="Roe B.A."/>
            <person name="Macmil S.L."/>
            <person name="Krasnoff S.B."/>
            <person name="Gibson D.M."/>
        </authorList>
    </citation>
    <scope>NUCLEOTIDE SEQUENCE [LARGE SCALE GENOMIC DNA]</scope>
    <source>
        <strain evidence="4 5">ARSEF 2575</strain>
    </source>
</reference>
<feature type="domain" description="Zn(2)-C6 fungal-type" evidence="3">
    <location>
        <begin position="31"/>
        <end position="61"/>
    </location>
</feature>
<dbReference type="HOGENOM" id="CLU_007607_0_0_1"/>
<evidence type="ECO:0000259" key="3">
    <source>
        <dbReference type="PROSITE" id="PS50048"/>
    </source>
</evidence>
<evidence type="ECO:0000313" key="5">
    <source>
        <dbReference type="Proteomes" id="UP000030151"/>
    </source>
</evidence>
<dbReference type="GO" id="GO:0000981">
    <property type="term" value="F:DNA-binding transcription factor activity, RNA polymerase II-specific"/>
    <property type="evidence" value="ECO:0007669"/>
    <property type="project" value="InterPro"/>
</dbReference>
<dbReference type="Pfam" id="PF00172">
    <property type="entry name" value="Zn_clus"/>
    <property type="match status" value="1"/>
</dbReference>
<evidence type="ECO:0000313" key="4">
    <source>
        <dbReference type="EMBL" id="EXU98986.1"/>
    </source>
</evidence>
<dbReference type="PROSITE" id="PS50048">
    <property type="entry name" value="ZN2_CY6_FUNGAL_2"/>
    <property type="match status" value="1"/>
</dbReference>
<dbReference type="OrthoDB" id="3364175at2759"/>
<dbReference type="Proteomes" id="UP000030151">
    <property type="component" value="Unassembled WGS sequence"/>
</dbReference>
<dbReference type="PROSITE" id="PS00463">
    <property type="entry name" value="ZN2_CY6_FUNGAL_1"/>
    <property type="match status" value="1"/>
</dbReference>
<dbReference type="CDD" id="cd12148">
    <property type="entry name" value="fungal_TF_MHR"/>
    <property type="match status" value="1"/>
</dbReference>
<dbReference type="SMART" id="SM00066">
    <property type="entry name" value="GAL4"/>
    <property type="match status" value="1"/>
</dbReference>
<dbReference type="CDD" id="cd00067">
    <property type="entry name" value="GAL4"/>
    <property type="match status" value="1"/>
</dbReference>
<dbReference type="PANTHER" id="PTHR47655:SF2">
    <property type="entry name" value="QUINIC ACID UTILIZATION ACTIVATOR"/>
    <property type="match status" value="1"/>
</dbReference>
<gene>
    <name evidence="4" type="ORF">X797_007984</name>
</gene>
<organism evidence="4 5">
    <name type="scientific">Metarhizium robertsii</name>
    <dbReference type="NCBI Taxonomy" id="568076"/>
    <lineage>
        <taxon>Eukaryota</taxon>
        <taxon>Fungi</taxon>
        <taxon>Dikarya</taxon>
        <taxon>Ascomycota</taxon>
        <taxon>Pezizomycotina</taxon>
        <taxon>Sordariomycetes</taxon>
        <taxon>Hypocreomycetidae</taxon>
        <taxon>Hypocreales</taxon>
        <taxon>Clavicipitaceae</taxon>
        <taxon>Metarhizium</taxon>
    </lineage>
</organism>
<evidence type="ECO:0000256" key="1">
    <source>
        <dbReference type="ARBA" id="ARBA00023242"/>
    </source>
</evidence>
<dbReference type="GO" id="GO:0045944">
    <property type="term" value="P:positive regulation of transcription by RNA polymerase II"/>
    <property type="evidence" value="ECO:0007669"/>
    <property type="project" value="TreeGrafter"/>
</dbReference>
<name>A0A0A1URW8_9HYPO</name>
<dbReference type="InterPro" id="IPR052783">
    <property type="entry name" value="Metabolic/Drug-Res_Regulator"/>
</dbReference>
<evidence type="ECO:0000256" key="2">
    <source>
        <dbReference type="SAM" id="MobiDB-lite"/>
    </source>
</evidence>
<dbReference type="InterPro" id="IPR036864">
    <property type="entry name" value="Zn2-C6_fun-type_DNA-bd_sf"/>
</dbReference>